<feature type="domain" description="Kindlin-2 N-terminal" evidence="1">
    <location>
        <begin position="11"/>
        <end position="94"/>
    </location>
</feature>
<keyword evidence="3" id="KW-1185">Reference proteome</keyword>
<evidence type="ECO:0000313" key="3">
    <source>
        <dbReference type="Proteomes" id="UP000271098"/>
    </source>
</evidence>
<evidence type="ECO:0000313" key="4">
    <source>
        <dbReference type="WBParaSite" id="GPUH_0002237101-mRNA-1"/>
    </source>
</evidence>
<accession>A0A183EN03</accession>
<dbReference type="GO" id="GO:0030055">
    <property type="term" value="C:cell-substrate junction"/>
    <property type="evidence" value="ECO:0007669"/>
    <property type="project" value="TreeGrafter"/>
</dbReference>
<organism evidence="4">
    <name type="scientific">Gongylonema pulchrum</name>
    <dbReference type="NCBI Taxonomy" id="637853"/>
    <lineage>
        <taxon>Eukaryota</taxon>
        <taxon>Metazoa</taxon>
        <taxon>Ecdysozoa</taxon>
        <taxon>Nematoda</taxon>
        <taxon>Chromadorea</taxon>
        <taxon>Rhabditida</taxon>
        <taxon>Spirurina</taxon>
        <taxon>Spiruromorpha</taxon>
        <taxon>Spiruroidea</taxon>
        <taxon>Gongylonematidae</taxon>
        <taxon>Gongylonema</taxon>
    </lineage>
</organism>
<sequence length="108" mass="12658">MAHLVENGIINDGSWQISILVTDLNIQRHLFVTGTLHIGGLMLRLVDDIDVTRDWSDHALWWPEKRRWLTHTRSTLDQIGITANCNLEFTPQHKLAKFVFFFHTDFFL</sequence>
<name>A0A183EN03_9BILA</name>
<reference evidence="2 3" key="2">
    <citation type="submission" date="2018-11" db="EMBL/GenBank/DDBJ databases">
        <authorList>
            <consortium name="Pathogen Informatics"/>
        </authorList>
    </citation>
    <scope>NUCLEOTIDE SEQUENCE [LARGE SCALE GENOMIC DNA]</scope>
</reference>
<protein>
    <submittedName>
        <fullName evidence="4">Kindlin_2_N domain-containing protein</fullName>
    </submittedName>
</protein>
<dbReference type="CDD" id="cd17095">
    <property type="entry name" value="FERM_F0_kindlins"/>
    <property type="match status" value="1"/>
</dbReference>
<dbReference type="GO" id="GO:0005178">
    <property type="term" value="F:integrin binding"/>
    <property type="evidence" value="ECO:0007669"/>
    <property type="project" value="TreeGrafter"/>
</dbReference>
<dbReference type="InterPro" id="IPR040790">
    <property type="entry name" value="Kindlin_2_N"/>
</dbReference>
<dbReference type="PANTHER" id="PTHR16160">
    <property type="entry name" value="FERMITIN 2-RELATED"/>
    <property type="match status" value="1"/>
</dbReference>
<dbReference type="WBParaSite" id="GPUH_0002237101-mRNA-1">
    <property type="protein sequence ID" value="GPUH_0002237101-mRNA-1"/>
    <property type="gene ID" value="GPUH_0002237101"/>
</dbReference>
<dbReference type="GO" id="GO:0007229">
    <property type="term" value="P:integrin-mediated signaling pathway"/>
    <property type="evidence" value="ECO:0007669"/>
    <property type="project" value="InterPro"/>
</dbReference>
<dbReference type="OrthoDB" id="10057618at2759"/>
<dbReference type="EMBL" id="UYRT01094847">
    <property type="protein sequence ID" value="VDN39855.1"/>
    <property type="molecule type" value="Genomic_DNA"/>
</dbReference>
<evidence type="ECO:0000313" key="2">
    <source>
        <dbReference type="EMBL" id="VDN39855.1"/>
    </source>
</evidence>
<dbReference type="PANTHER" id="PTHR16160:SF13">
    <property type="entry name" value="FERMITIN 2-RELATED"/>
    <property type="match status" value="1"/>
</dbReference>
<dbReference type="GO" id="GO:0007160">
    <property type="term" value="P:cell-matrix adhesion"/>
    <property type="evidence" value="ECO:0007669"/>
    <property type="project" value="TreeGrafter"/>
</dbReference>
<evidence type="ECO:0000259" key="1">
    <source>
        <dbReference type="Pfam" id="PF18124"/>
    </source>
</evidence>
<reference evidence="4" key="1">
    <citation type="submission" date="2016-06" db="UniProtKB">
        <authorList>
            <consortium name="WormBaseParasite"/>
        </authorList>
    </citation>
    <scope>IDENTIFICATION</scope>
</reference>
<gene>
    <name evidence="2" type="ORF">GPUH_LOCUS22341</name>
</gene>
<dbReference type="Proteomes" id="UP000271098">
    <property type="component" value="Unassembled WGS sequence"/>
</dbReference>
<dbReference type="Pfam" id="PF18124">
    <property type="entry name" value="Kindlin_2_N"/>
    <property type="match status" value="1"/>
</dbReference>
<dbReference type="AlphaFoldDB" id="A0A183EN03"/>
<proteinExistence type="predicted"/>
<dbReference type="InterPro" id="IPR037843">
    <property type="entry name" value="Kindlin/fermitin"/>
</dbReference>
<dbReference type="Gene3D" id="3.10.20.90">
    <property type="entry name" value="Phosphatidylinositol 3-kinase Catalytic Subunit, Chain A, domain 1"/>
    <property type="match status" value="1"/>
</dbReference>